<dbReference type="AlphaFoldDB" id="A0A0E0H8U6"/>
<evidence type="ECO:0000313" key="3">
    <source>
        <dbReference type="Proteomes" id="UP000006591"/>
    </source>
</evidence>
<name>A0A0E0H8U6_ORYNI</name>
<reference evidence="2" key="2">
    <citation type="submission" date="2018-04" db="EMBL/GenBank/DDBJ databases">
        <title>OnivRS2 (Oryza nivara Reference Sequence Version 2).</title>
        <authorList>
            <person name="Zhang J."/>
            <person name="Kudrna D."/>
            <person name="Lee S."/>
            <person name="Talag J."/>
            <person name="Rajasekar S."/>
            <person name="Welchert J."/>
            <person name="Hsing Y.-I."/>
            <person name="Wing R.A."/>
        </authorList>
    </citation>
    <scope>NUCLEOTIDE SEQUENCE [LARGE SCALE GENOMIC DNA]</scope>
    <source>
        <strain evidence="2">SL10</strain>
    </source>
</reference>
<sequence>MTTTTTDGSGTPSVTSTGGPLSSSTGCTAGCSPTPAVSKTDSRPRLAGRHWYAERDINRKASEFINRYTEGCSPAHYDDNNYYGRASKFIDRVHHGMLAGGGGEQDR</sequence>
<protein>
    <submittedName>
        <fullName evidence="2">Uncharacterized protein</fullName>
    </submittedName>
</protein>
<reference evidence="2" key="1">
    <citation type="submission" date="2015-04" db="UniProtKB">
        <authorList>
            <consortium name="EnsemblPlants"/>
        </authorList>
    </citation>
    <scope>IDENTIFICATION</scope>
    <source>
        <strain evidence="2">SL10</strain>
    </source>
</reference>
<dbReference type="HOGENOM" id="CLU_2213924_0_0_1"/>
<accession>A0A0E0H8U6</accession>
<evidence type="ECO:0000256" key="1">
    <source>
        <dbReference type="SAM" id="MobiDB-lite"/>
    </source>
</evidence>
<dbReference type="EnsemblPlants" id="ONIVA05G01710.1">
    <property type="protein sequence ID" value="ONIVA05G01710.1"/>
    <property type="gene ID" value="ONIVA05G01710"/>
</dbReference>
<evidence type="ECO:0000313" key="2">
    <source>
        <dbReference type="EnsemblPlants" id="ONIVA05G01710.1"/>
    </source>
</evidence>
<dbReference type="Proteomes" id="UP000006591">
    <property type="component" value="Chromosome 5"/>
</dbReference>
<feature type="compositionally biased region" description="Low complexity" evidence="1">
    <location>
        <begin position="1"/>
        <end position="28"/>
    </location>
</feature>
<feature type="region of interest" description="Disordered" evidence="1">
    <location>
        <begin position="1"/>
        <end position="45"/>
    </location>
</feature>
<keyword evidence="3" id="KW-1185">Reference proteome</keyword>
<dbReference type="Gramene" id="ONIVA05G01710.1">
    <property type="protein sequence ID" value="ONIVA05G01710.1"/>
    <property type="gene ID" value="ONIVA05G01710"/>
</dbReference>
<proteinExistence type="predicted"/>
<organism evidence="2">
    <name type="scientific">Oryza nivara</name>
    <name type="common">Indian wild rice</name>
    <name type="synonym">Oryza sativa f. spontanea</name>
    <dbReference type="NCBI Taxonomy" id="4536"/>
    <lineage>
        <taxon>Eukaryota</taxon>
        <taxon>Viridiplantae</taxon>
        <taxon>Streptophyta</taxon>
        <taxon>Embryophyta</taxon>
        <taxon>Tracheophyta</taxon>
        <taxon>Spermatophyta</taxon>
        <taxon>Magnoliopsida</taxon>
        <taxon>Liliopsida</taxon>
        <taxon>Poales</taxon>
        <taxon>Poaceae</taxon>
        <taxon>BOP clade</taxon>
        <taxon>Oryzoideae</taxon>
        <taxon>Oryzeae</taxon>
        <taxon>Oryzinae</taxon>
        <taxon>Oryza</taxon>
    </lineage>
</organism>